<dbReference type="VEuPathDB" id="TriTrypDB:LpyrH10_13_0660"/>
<keyword evidence="4 7" id="KW-0732">Signal</keyword>
<evidence type="ECO:0000256" key="2">
    <source>
        <dbReference type="ARBA" id="ARBA00022645"/>
    </source>
</evidence>
<dbReference type="Gene3D" id="3.40.50.1820">
    <property type="entry name" value="alpha/beta hydrolase"/>
    <property type="match status" value="1"/>
</dbReference>
<evidence type="ECO:0000256" key="3">
    <source>
        <dbReference type="ARBA" id="ARBA00022670"/>
    </source>
</evidence>
<reference evidence="8 9" key="1">
    <citation type="submission" date="2015-07" db="EMBL/GenBank/DDBJ databases">
        <title>High-quality genome of monoxenous trypanosomatid Leptomonas pyrrhocoris.</title>
        <authorList>
            <person name="Flegontov P."/>
            <person name="Butenko A."/>
            <person name="Firsov S."/>
            <person name="Vlcek C."/>
            <person name="Logacheva M.D."/>
            <person name="Field M."/>
            <person name="Filatov D."/>
            <person name="Flegontova O."/>
            <person name="Gerasimov E."/>
            <person name="Jackson A.P."/>
            <person name="Kelly S."/>
            <person name="Opperdoes F."/>
            <person name="O'Reilly A."/>
            <person name="Votypka J."/>
            <person name="Yurchenko V."/>
            <person name="Lukes J."/>
        </authorList>
    </citation>
    <scope>NUCLEOTIDE SEQUENCE [LARGE SCALE GENOMIC DNA]</scope>
    <source>
        <strain evidence="8">H10</strain>
    </source>
</reference>
<accession>A0A0M9FYG9</accession>
<evidence type="ECO:0000313" key="8">
    <source>
        <dbReference type="EMBL" id="KPA78509.1"/>
    </source>
</evidence>
<dbReference type="AlphaFoldDB" id="A0A0M9FYG9"/>
<evidence type="ECO:0000256" key="1">
    <source>
        <dbReference type="ARBA" id="ARBA00009431"/>
    </source>
</evidence>
<dbReference type="EC" id="3.4.16.-" evidence="7"/>
<dbReference type="InterPro" id="IPR029058">
    <property type="entry name" value="AB_hydrolase_fold"/>
</dbReference>
<dbReference type="PANTHER" id="PTHR11802">
    <property type="entry name" value="SERINE PROTEASE FAMILY S10 SERINE CARBOXYPEPTIDASE"/>
    <property type="match status" value="1"/>
</dbReference>
<sequence>MLSSHPTRFTLVLITIVACTFAAIAVFAAPAHHGYAACDPSVVQSSGYIDIPGVSGTQKHYFYWLFGPRRWPTDGSQPPVIMWMTGGPGCSSSLALLSELGPCMMNETSGELHRNAYGWNDEAYLLFVDQPTGVGYSYGDKANYVHNESEVAEDMYHFLQGFARKFTSPSITGANDFFIIGESYAGHYVPAVSYRIFQGNQRGDGPVINLKGIGIGNGITDPYTQYPSYAETAYHWCKEKLGAPCITDAAYEEMLSLLPACLNKTWACNMGPDDTDESCSVANALCSEYKGYYFATGRNSYDIRKTCDGPLCYPMGYTLGFYTDPVVRASLGINDAANWSTCNSEVGELFDRDHQRNFNYTFPPMLAAGIRVLIYAGDMDYTCNWIGNKAWVKALEWSDTAAFNAAPDLEFAVGGRWAGQERKYGNFSFVRVYDAGHMVPMDQPEVSLYMVSQFLHDKRLA</sequence>
<dbReference type="GeneID" id="26906410"/>
<dbReference type="PROSITE" id="PS00131">
    <property type="entry name" value="CARBOXYPEPT_SER_SER"/>
    <property type="match status" value="1"/>
</dbReference>
<keyword evidence="2 7" id="KW-0121">Carboxypeptidase</keyword>
<dbReference type="OrthoDB" id="443318at2759"/>
<dbReference type="OMA" id="ELMCDVN"/>
<dbReference type="Proteomes" id="UP000037923">
    <property type="component" value="Unassembled WGS sequence"/>
</dbReference>
<dbReference type="InterPro" id="IPR018202">
    <property type="entry name" value="Ser_caboxypep_ser_AS"/>
</dbReference>
<dbReference type="PROSITE" id="PS00560">
    <property type="entry name" value="CARBOXYPEPT_SER_HIS"/>
    <property type="match status" value="1"/>
</dbReference>
<protein>
    <recommendedName>
        <fullName evidence="7">Carboxypeptidase</fullName>
        <ecNumber evidence="7">3.4.16.-</ecNumber>
    </recommendedName>
</protein>
<proteinExistence type="inferred from homology"/>
<dbReference type="PRINTS" id="PR00724">
    <property type="entry name" value="CRBOXYPTASEC"/>
</dbReference>
<evidence type="ECO:0000256" key="4">
    <source>
        <dbReference type="ARBA" id="ARBA00022729"/>
    </source>
</evidence>
<keyword evidence="5 7" id="KW-0378">Hydrolase</keyword>
<comment type="caution">
    <text evidence="8">The sequence shown here is derived from an EMBL/GenBank/DDBJ whole genome shotgun (WGS) entry which is preliminary data.</text>
</comment>
<keyword evidence="9" id="KW-1185">Reference proteome</keyword>
<evidence type="ECO:0000313" key="9">
    <source>
        <dbReference type="Proteomes" id="UP000037923"/>
    </source>
</evidence>
<feature type="chain" id="PRO_5007355427" description="Carboxypeptidase" evidence="7">
    <location>
        <begin position="23"/>
        <end position="461"/>
    </location>
</feature>
<dbReference type="RefSeq" id="XP_015656949.1">
    <property type="nucleotide sequence ID" value="XM_015804375.1"/>
</dbReference>
<evidence type="ECO:0000256" key="7">
    <source>
        <dbReference type="RuleBase" id="RU361156"/>
    </source>
</evidence>
<organism evidence="8 9">
    <name type="scientific">Leptomonas pyrrhocoris</name>
    <name type="common">Firebug parasite</name>
    <dbReference type="NCBI Taxonomy" id="157538"/>
    <lineage>
        <taxon>Eukaryota</taxon>
        <taxon>Discoba</taxon>
        <taxon>Euglenozoa</taxon>
        <taxon>Kinetoplastea</taxon>
        <taxon>Metakinetoplastina</taxon>
        <taxon>Trypanosomatida</taxon>
        <taxon>Trypanosomatidae</taxon>
        <taxon>Leishmaniinae</taxon>
        <taxon>Leptomonas</taxon>
    </lineage>
</organism>
<dbReference type="Pfam" id="PF00450">
    <property type="entry name" value="Peptidase_S10"/>
    <property type="match status" value="1"/>
</dbReference>
<dbReference type="SUPFAM" id="SSF53474">
    <property type="entry name" value="alpha/beta-Hydrolases"/>
    <property type="match status" value="1"/>
</dbReference>
<keyword evidence="6" id="KW-0325">Glycoprotein</keyword>
<dbReference type="EMBL" id="LGTL01000013">
    <property type="protein sequence ID" value="KPA78509.1"/>
    <property type="molecule type" value="Genomic_DNA"/>
</dbReference>
<gene>
    <name evidence="8" type="ORF">ABB37_06121</name>
</gene>
<dbReference type="PANTHER" id="PTHR11802:SF113">
    <property type="entry name" value="SERINE CARBOXYPEPTIDASE CTSA-4.1"/>
    <property type="match status" value="1"/>
</dbReference>
<feature type="signal peptide" evidence="7">
    <location>
        <begin position="1"/>
        <end position="22"/>
    </location>
</feature>
<evidence type="ECO:0000256" key="5">
    <source>
        <dbReference type="ARBA" id="ARBA00022801"/>
    </source>
</evidence>
<dbReference type="RefSeq" id="XP_015656948.1">
    <property type="nucleotide sequence ID" value="XM_015804374.1"/>
</dbReference>
<dbReference type="GO" id="GO:0004185">
    <property type="term" value="F:serine-type carboxypeptidase activity"/>
    <property type="evidence" value="ECO:0007669"/>
    <property type="project" value="UniProtKB-UniRule"/>
</dbReference>
<comment type="similarity">
    <text evidence="1 7">Belongs to the peptidase S10 family.</text>
</comment>
<dbReference type="GO" id="GO:0006508">
    <property type="term" value="P:proteolysis"/>
    <property type="evidence" value="ECO:0007669"/>
    <property type="project" value="UniProtKB-KW"/>
</dbReference>
<dbReference type="EMBL" id="LGTL01000013">
    <property type="protein sequence ID" value="KPA78510.1"/>
    <property type="molecule type" value="Genomic_DNA"/>
</dbReference>
<evidence type="ECO:0000256" key="6">
    <source>
        <dbReference type="ARBA" id="ARBA00023180"/>
    </source>
</evidence>
<dbReference type="Gene3D" id="1.10.287.410">
    <property type="match status" value="1"/>
</dbReference>
<keyword evidence="3 7" id="KW-0645">Protease</keyword>
<dbReference type="InterPro" id="IPR033124">
    <property type="entry name" value="Ser_caboxypep_his_AS"/>
</dbReference>
<dbReference type="InterPro" id="IPR001563">
    <property type="entry name" value="Peptidase_S10"/>
</dbReference>
<name>A0A0M9FYG9_LEPPY</name>